<protein>
    <recommendedName>
        <fullName evidence="4">Steroid 5-alpha reductase C-terminal domain-containing protein</fullName>
    </recommendedName>
</protein>
<dbReference type="InterPro" id="IPR010721">
    <property type="entry name" value="UstE-like"/>
</dbReference>
<keyword evidence="3" id="KW-1185">Reference proteome</keyword>
<dbReference type="EMBL" id="QJNU01000601">
    <property type="protein sequence ID" value="RYO92716.1"/>
    <property type="molecule type" value="Genomic_DNA"/>
</dbReference>
<gene>
    <name evidence="2" type="ORF">DL764_008092</name>
</gene>
<sequence length="533" mass="57536">MAEQDRLGSHLGGPSHPPNNDSHLPRTHMLQGSGAEQDRYGGWFGGDKASAAARSISEKLPQTSGAEQDRYGGWFGGDKGRAAAHTISEKLPQSSGAEQDRYGGWFGGDKGTAAAQGISEKLPHTSGAEQDRYKGWFGNDKGPATAHGISDKLPQTSGAEQDRFGSWFGGGKGPAAASEVSERLPRASGAEQDRFGSHFSSRPNNPISPVNATAVGLLQSAILPSFGLHAGLSTITYGIARYADRAEGKDWLWPSAPVVNAWWSAVGTRVVYDGLSLSQAWSTLAYPEKILLTGVSAWGVRLFYRIASRGVKRGADDPRYAQDKKDPQYWNKAFFTSFLPEAVVQTLIALPFTLPFRAGAAASASVSPALPSSNVSSLVHSLAVFLFTTGFAMEVLADAQLEAHKQKNNGELNREGVWSIVRHPNYLGDALVHFSFPVLLLGAGLLHPLAALGPLANYAFLRFVGGDKENEESQEKRYVKENPLKLQQLREYRHEKNSFWPSPREASNSWSWIVLATGAGGVLLERGLRAALR</sequence>
<dbReference type="PANTHER" id="PTHR32251:SF15">
    <property type="entry name" value="3-OXO-5-ALPHA-STEROID 4-DEHYDROGENASE (DUF1295)"/>
    <property type="match status" value="1"/>
</dbReference>
<evidence type="ECO:0000256" key="1">
    <source>
        <dbReference type="SAM" id="MobiDB-lite"/>
    </source>
</evidence>
<evidence type="ECO:0000313" key="2">
    <source>
        <dbReference type="EMBL" id="RYO92716.1"/>
    </source>
</evidence>
<reference evidence="2 3" key="1">
    <citation type="submission" date="2018-06" db="EMBL/GenBank/DDBJ databases">
        <title>Complete Genomes of Monosporascus.</title>
        <authorList>
            <person name="Robinson A.J."/>
            <person name="Natvig D.O."/>
        </authorList>
    </citation>
    <scope>NUCLEOTIDE SEQUENCE [LARGE SCALE GENOMIC DNA]</scope>
    <source>
        <strain evidence="2 3">CBS 110550</strain>
    </source>
</reference>
<name>A0A4Q4T1D9_9PEZI</name>
<comment type="caution">
    <text evidence="2">The sequence shown here is derived from an EMBL/GenBank/DDBJ whole genome shotgun (WGS) entry which is preliminary data.</text>
</comment>
<proteinExistence type="predicted"/>
<dbReference type="Proteomes" id="UP000293360">
    <property type="component" value="Unassembled WGS sequence"/>
</dbReference>
<dbReference type="OrthoDB" id="67965at2759"/>
<feature type="region of interest" description="Disordered" evidence="1">
    <location>
        <begin position="140"/>
        <end position="160"/>
    </location>
</feature>
<feature type="region of interest" description="Disordered" evidence="1">
    <location>
        <begin position="1"/>
        <end position="105"/>
    </location>
</feature>
<dbReference type="Gene3D" id="1.20.120.1630">
    <property type="match status" value="1"/>
</dbReference>
<accession>A0A4Q4T1D9</accession>
<evidence type="ECO:0008006" key="4">
    <source>
        <dbReference type="Google" id="ProtNLM"/>
    </source>
</evidence>
<organism evidence="2 3">
    <name type="scientific">Monosporascus ibericus</name>
    <dbReference type="NCBI Taxonomy" id="155417"/>
    <lineage>
        <taxon>Eukaryota</taxon>
        <taxon>Fungi</taxon>
        <taxon>Dikarya</taxon>
        <taxon>Ascomycota</taxon>
        <taxon>Pezizomycotina</taxon>
        <taxon>Sordariomycetes</taxon>
        <taxon>Xylariomycetidae</taxon>
        <taxon>Xylariales</taxon>
        <taxon>Xylariales incertae sedis</taxon>
        <taxon>Monosporascus</taxon>
    </lineage>
</organism>
<dbReference type="PANTHER" id="PTHR32251">
    <property type="entry name" value="3-OXO-5-ALPHA-STEROID 4-DEHYDROGENASE"/>
    <property type="match status" value="1"/>
</dbReference>
<dbReference type="Pfam" id="PF06966">
    <property type="entry name" value="DUF1295"/>
    <property type="match status" value="1"/>
</dbReference>
<evidence type="ECO:0000313" key="3">
    <source>
        <dbReference type="Proteomes" id="UP000293360"/>
    </source>
</evidence>
<dbReference type="AlphaFoldDB" id="A0A4Q4T1D9"/>
<dbReference type="GO" id="GO:0016020">
    <property type="term" value="C:membrane"/>
    <property type="evidence" value="ECO:0007669"/>
    <property type="project" value="TreeGrafter"/>
</dbReference>